<dbReference type="PROSITE" id="PS00497">
    <property type="entry name" value="TYROSINASE_1"/>
    <property type="match status" value="1"/>
</dbReference>
<evidence type="ECO:0000259" key="4">
    <source>
        <dbReference type="PROSITE" id="PS00498"/>
    </source>
</evidence>
<dbReference type="PANTHER" id="PTHR11474">
    <property type="entry name" value="TYROSINASE FAMILY MEMBER"/>
    <property type="match status" value="1"/>
</dbReference>
<dbReference type="GO" id="GO:0016491">
    <property type="term" value="F:oxidoreductase activity"/>
    <property type="evidence" value="ECO:0007669"/>
    <property type="project" value="UniProtKB-KW"/>
</dbReference>
<keyword evidence="2" id="KW-0560">Oxidoreductase</keyword>
<evidence type="ECO:0000313" key="6">
    <source>
        <dbReference type="Proteomes" id="UP001270362"/>
    </source>
</evidence>
<organism evidence="5 6">
    <name type="scientific">Podospora appendiculata</name>
    <dbReference type="NCBI Taxonomy" id="314037"/>
    <lineage>
        <taxon>Eukaryota</taxon>
        <taxon>Fungi</taxon>
        <taxon>Dikarya</taxon>
        <taxon>Ascomycota</taxon>
        <taxon>Pezizomycotina</taxon>
        <taxon>Sordariomycetes</taxon>
        <taxon>Sordariomycetidae</taxon>
        <taxon>Sordariales</taxon>
        <taxon>Podosporaceae</taxon>
        <taxon>Podospora</taxon>
    </lineage>
</organism>
<reference evidence="5" key="2">
    <citation type="submission" date="2023-06" db="EMBL/GenBank/DDBJ databases">
        <authorList>
            <consortium name="Lawrence Berkeley National Laboratory"/>
            <person name="Haridas S."/>
            <person name="Hensen N."/>
            <person name="Bonometti L."/>
            <person name="Westerberg I."/>
            <person name="Brannstrom I.O."/>
            <person name="Guillou S."/>
            <person name="Cros-Aarteil S."/>
            <person name="Calhoun S."/>
            <person name="Kuo A."/>
            <person name="Mondo S."/>
            <person name="Pangilinan J."/>
            <person name="Riley R."/>
            <person name="Labutti K."/>
            <person name="Andreopoulos B."/>
            <person name="Lipzen A."/>
            <person name="Chen C."/>
            <person name="Yanf M."/>
            <person name="Daum C."/>
            <person name="Ng V."/>
            <person name="Clum A."/>
            <person name="Steindorff A."/>
            <person name="Ohm R."/>
            <person name="Martin F."/>
            <person name="Silar P."/>
            <person name="Natvig D."/>
            <person name="Lalanne C."/>
            <person name="Gautier V."/>
            <person name="Ament-Velasquez S.L."/>
            <person name="Kruys A."/>
            <person name="Hutchinson M.I."/>
            <person name="Powell A.J."/>
            <person name="Barry K."/>
            <person name="Miller A.N."/>
            <person name="Grigoriev I.V."/>
            <person name="Debuchy R."/>
            <person name="Gladieux P."/>
            <person name="Thoren M.H."/>
            <person name="Johannesson H."/>
        </authorList>
    </citation>
    <scope>NUCLEOTIDE SEQUENCE</scope>
    <source>
        <strain evidence="5">CBS 314.62</strain>
    </source>
</reference>
<dbReference type="SUPFAM" id="SSF48056">
    <property type="entry name" value="Di-copper centre-containing domain"/>
    <property type="match status" value="1"/>
</dbReference>
<dbReference type="InterPro" id="IPR050316">
    <property type="entry name" value="Tyrosinase/Hemocyanin"/>
</dbReference>
<evidence type="ECO:0000259" key="3">
    <source>
        <dbReference type="PROSITE" id="PS00497"/>
    </source>
</evidence>
<protein>
    <recommendedName>
        <fullName evidence="3 4">Tyrosinase copper-binding domain-containing protein</fullName>
    </recommendedName>
</protein>
<dbReference type="PRINTS" id="PR00092">
    <property type="entry name" value="TYROSINASE"/>
</dbReference>
<feature type="domain" description="Tyrosinase copper-binding" evidence="4">
    <location>
        <begin position="319"/>
        <end position="330"/>
    </location>
</feature>
<feature type="non-terminal residue" evidence="5">
    <location>
        <position position="399"/>
    </location>
</feature>
<dbReference type="Proteomes" id="UP001270362">
    <property type="component" value="Unassembled WGS sequence"/>
</dbReference>
<evidence type="ECO:0000256" key="1">
    <source>
        <dbReference type="ARBA" id="ARBA00022723"/>
    </source>
</evidence>
<accession>A0AAE0X3U4</accession>
<gene>
    <name evidence="5" type="ORF">B0T22DRAFT_520815</name>
</gene>
<dbReference type="Gene3D" id="1.10.1280.10">
    <property type="entry name" value="Di-copper center containing domain from catechol oxidase"/>
    <property type="match status" value="1"/>
</dbReference>
<dbReference type="GO" id="GO:0046872">
    <property type="term" value="F:metal ion binding"/>
    <property type="evidence" value="ECO:0007669"/>
    <property type="project" value="UniProtKB-KW"/>
</dbReference>
<dbReference type="EMBL" id="JAULSO010000004">
    <property type="protein sequence ID" value="KAK3684181.1"/>
    <property type="molecule type" value="Genomic_DNA"/>
</dbReference>
<evidence type="ECO:0000256" key="2">
    <source>
        <dbReference type="ARBA" id="ARBA00023002"/>
    </source>
</evidence>
<proteinExistence type="predicted"/>
<dbReference type="InterPro" id="IPR002227">
    <property type="entry name" value="Tyrosinase_Cu-bd"/>
</dbReference>
<keyword evidence="6" id="KW-1185">Reference proteome</keyword>
<dbReference type="PROSITE" id="PS00498">
    <property type="entry name" value="TYROSINASE_2"/>
    <property type="match status" value="1"/>
</dbReference>
<sequence length="399" mass="43469">MHFRDLFGAVAVAAGVAGTASGYQQSPTVKTDALAAVAVAKLAVYSSLNSENRTKGNTCTLATAVKRREWSVREGSLSPAERIQYTNAVNCLMTKPSRFKLPAVKSRFDDFVAVHINQTFTIHGTASFLSWHRHFVWTYEKALREECGYKGYQPYWNWGRWANDPLNSPIFDGGVASMGGNGIYAEHLCTDALANGINCIPPGAGGGCVKTGPFTNYTVSMGPIFPTLRSADVVAIGFDKDPFQTYNPHCMKRDVSSWLSSRFLQDQNVTDLLTGSPNITSFQSTMQGDFPKGFYGVHAAGHYTIGGDPGGDFFVSPADPAFYLHHGQIDRTWWIWQNQKPAERTSAIGGTITIFNNPPSRDGTLEDPINLDVLAATIPTSQAMSTLGLTGGPYCYIYV</sequence>
<reference evidence="5" key="1">
    <citation type="journal article" date="2023" name="Mol. Phylogenet. Evol.">
        <title>Genome-scale phylogeny and comparative genomics of the fungal order Sordariales.</title>
        <authorList>
            <person name="Hensen N."/>
            <person name="Bonometti L."/>
            <person name="Westerberg I."/>
            <person name="Brannstrom I.O."/>
            <person name="Guillou S."/>
            <person name="Cros-Aarteil S."/>
            <person name="Calhoun S."/>
            <person name="Haridas S."/>
            <person name="Kuo A."/>
            <person name="Mondo S."/>
            <person name="Pangilinan J."/>
            <person name="Riley R."/>
            <person name="LaButti K."/>
            <person name="Andreopoulos B."/>
            <person name="Lipzen A."/>
            <person name="Chen C."/>
            <person name="Yan M."/>
            <person name="Daum C."/>
            <person name="Ng V."/>
            <person name="Clum A."/>
            <person name="Steindorff A."/>
            <person name="Ohm R.A."/>
            <person name="Martin F."/>
            <person name="Silar P."/>
            <person name="Natvig D.O."/>
            <person name="Lalanne C."/>
            <person name="Gautier V."/>
            <person name="Ament-Velasquez S.L."/>
            <person name="Kruys A."/>
            <person name="Hutchinson M.I."/>
            <person name="Powell A.J."/>
            <person name="Barry K."/>
            <person name="Miller A.N."/>
            <person name="Grigoriev I.V."/>
            <person name="Debuchy R."/>
            <person name="Gladieux P."/>
            <person name="Hiltunen Thoren M."/>
            <person name="Johannesson H."/>
        </authorList>
    </citation>
    <scope>NUCLEOTIDE SEQUENCE</scope>
    <source>
        <strain evidence="5">CBS 314.62</strain>
    </source>
</reference>
<dbReference type="AlphaFoldDB" id="A0AAE0X3U4"/>
<comment type="caution">
    <text evidence="5">The sequence shown here is derived from an EMBL/GenBank/DDBJ whole genome shotgun (WGS) entry which is preliminary data.</text>
</comment>
<dbReference type="Pfam" id="PF00264">
    <property type="entry name" value="Tyrosinase"/>
    <property type="match status" value="1"/>
</dbReference>
<dbReference type="PANTHER" id="PTHR11474:SF125">
    <property type="entry name" value="N-ACETYL-6-HYDROXYTRYPTOPHAN OXIDASE IVOB-RELATED"/>
    <property type="match status" value="1"/>
</dbReference>
<keyword evidence="1" id="KW-0479">Metal-binding</keyword>
<name>A0AAE0X3U4_9PEZI</name>
<feature type="domain" description="Tyrosinase copper-binding" evidence="3">
    <location>
        <begin position="123"/>
        <end position="140"/>
    </location>
</feature>
<dbReference type="InterPro" id="IPR008922">
    <property type="entry name" value="Di-copper_centre_dom_sf"/>
</dbReference>
<evidence type="ECO:0000313" key="5">
    <source>
        <dbReference type="EMBL" id="KAK3684181.1"/>
    </source>
</evidence>